<dbReference type="AlphaFoldDB" id="A0AAV4A1U9"/>
<feature type="region of interest" description="Disordered" evidence="1">
    <location>
        <begin position="775"/>
        <end position="800"/>
    </location>
</feature>
<comment type="caution">
    <text evidence="3">The sequence shown here is derived from an EMBL/GenBank/DDBJ whole genome shotgun (WGS) entry which is preliminary data.</text>
</comment>
<feature type="compositionally biased region" description="Basic and acidic residues" evidence="1">
    <location>
        <begin position="111"/>
        <end position="121"/>
    </location>
</feature>
<feature type="compositionally biased region" description="Acidic residues" evidence="1">
    <location>
        <begin position="782"/>
        <end position="799"/>
    </location>
</feature>
<sequence length="868" mass="96388">MIPDLKQSVSLSVFSVLPSVVMWLTQVANSASRGQGQGVNCVSKHLPSSDKMPTRKGKKPRTQQQQQQSVPGAVGGAAGSTSGDHDSDAATDAGAAAASANPPKSVQPQKDAPRSKLEKNQAKKKRRKANKEEHAKLQLDIDVEDLIYSDINKESGKLETVKLMDKIEKEALQIYPHLGKRTYRVPAVYINSVQDASSSKDGNIFESQTKAPQQCDYRSDRAESFVGDCVYTLSEEVFLNSAVGPFFIIACYQYQHYLARLKDHFQHHPQTQGNTNEIPNIEEVSDADKSATESAEGGKQDKIKGRGEIDLMILTRNHVVFVQIKAVGDNFQEYVTQDSSILKQLKKIHTQLSNDLRVFSHVMKNVLSEPGEEGNDGGAGGGGEPTKFGRPKMSFVGIVPNLERSRVNECFEKNPDLLQFSVDVDSFCGKNLEQLKQVMKEKFGDDLGVDGSNLLFLVDETYVQDYWNSVYQPLRDNFKSSSMWCAGLFGREPERFTPFPLSQVIRCPPAIQRVLYLIDWVKDRKQHYFGADKQDSCDSTPVPCEGASVVTVRHLTCHKDSALHPSQCRECGKELADILDKLDVEKPTVGPDRPDQKLWTLRLSDIVFLVGMPRSLSRVDAKDETRKYRGIRLSDYEKFMQSYENCAMLKEVEKRGYPVKVHTDVSCPGMLPPRSSAGESLASAGYATAMPGDSGGLDLPAYQRINVTWVFAYQGMENKVILFLPGDHAKPQGPDIPEEWTNPELNIPSPGLLNDISEGQEKAQAREGDKAECFIASGIKSDDDDDDDDDVEAPEEGMDTGECKDMAAEAEPLQFKTSERDFEEKDLEDFGRWDLNNLLIAGSRSTSLLIIVTCGKKEMIIKPMKTNT</sequence>
<evidence type="ECO:0000256" key="1">
    <source>
        <dbReference type="SAM" id="MobiDB-lite"/>
    </source>
</evidence>
<accession>A0AAV4A1U9</accession>
<feature type="compositionally biased region" description="Polar residues" evidence="1">
    <location>
        <begin position="30"/>
        <end position="40"/>
    </location>
</feature>
<reference evidence="3 4" key="1">
    <citation type="journal article" date="2021" name="Elife">
        <title>Chloroplast acquisition without the gene transfer in kleptoplastic sea slugs, Plakobranchus ocellatus.</title>
        <authorList>
            <person name="Maeda T."/>
            <person name="Takahashi S."/>
            <person name="Yoshida T."/>
            <person name="Shimamura S."/>
            <person name="Takaki Y."/>
            <person name="Nagai Y."/>
            <person name="Toyoda A."/>
            <person name="Suzuki Y."/>
            <person name="Arimoto A."/>
            <person name="Ishii H."/>
            <person name="Satoh N."/>
            <person name="Nishiyama T."/>
            <person name="Hasebe M."/>
            <person name="Maruyama T."/>
            <person name="Minagawa J."/>
            <person name="Obokata J."/>
            <person name="Shigenobu S."/>
        </authorList>
    </citation>
    <scope>NUCLEOTIDE SEQUENCE [LARGE SCALE GENOMIC DNA]</scope>
</reference>
<organism evidence="3 4">
    <name type="scientific">Plakobranchus ocellatus</name>
    <dbReference type="NCBI Taxonomy" id="259542"/>
    <lineage>
        <taxon>Eukaryota</taxon>
        <taxon>Metazoa</taxon>
        <taxon>Spiralia</taxon>
        <taxon>Lophotrochozoa</taxon>
        <taxon>Mollusca</taxon>
        <taxon>Gastropoda</taxon>
        <taxon>Heterobranchia</taxon>
        <taxon>Euthyneura</taxon>
        <taxon>Panpulmonata</taxon>
        <taxon>Sacoglossa</taxon>
        <taxon>Placobranchoidea</taxon>
        <taxon>Plakobranchidae</taxon>
        <taxon>Plakobranchus</taxon>
    </lineage>
</organism>
<proteinExistence type="predicted"/>
<evidence type="ECO:0000256" key="2">
    <source>
        <dbReference type="SAM" id="SignalP"/>
    </source>
</evidence>
<keyword evidence="4" id="KW-1185">Reference proteome</keyword>
<name>A0AAV4A1U9_9GAST</name>
<feature type="chain" id="PRO_5043483939" evidence="2">
    <location>
        <begin position="31"/>
        <end position="868"/>
    </location>
</feature>
<feature type="signal peptide" evidence="2">
    <location>
        <begin position="1"/>
        <end position="30"/>
    </location>
</feature>
<gene>
    <name evidence="3" type="ORF">PoB_002864500</name>
</gene>
<feature type="region of interest" description="Disordered" evidence="1">
    <location>
        <begin position="30"/>
        <end position="133"/>
    </location>
</feature>
<keyword evidence="2" id="KW-0732">Signal</keyword>
<feature type="compositionally biased region" description="Low complexity" evidence="1">
    <location>
        <begin position="62"/>
        <end position="72"/>
    </location>
</feature>
<protein>
    <submittedName>
        <fullName evidence="3">Uncharacterized protein</fullName>
    </submittedName>
</protein>
<dbReference type="EMBL" id="BLXT01003574">
    <property type="protein sequence ID" value="GFO02140.1"/>
    <property type="molecule type" value="Genomic_DNA"/>
</dbReference>
<evidence type="ECO:0000313" key="3">
    <source>
        <dbReference type="EMBL" id="GFO02140.1"/>
    </source>
</evidence>
<evidence type="ECO:0000313" key="4">
    <source>
        <dbReference type="Proteomes" id="UP000735302"/>
    </source>
</evidence>
<feature type="compositionally biased region" description="Low complexity" evidence="1">
    <location>
        <begin position="90"/>
        <end position="100"/>
    </location>
</feature>
<dbReference type="Proteomes" id="UP000735302">
    <property type="component" value="Unassembled WGS sequence"/>
</dbReference>